<organism evidence="1 2">
    <name type="scientific">Halomonas tibetensis</name>
    <dbReference type="NCBI Taxonomy" id="2259590"/>
    <lineage>
        <taxon>Bacteria</taxon>
        <taxon>Pseudomonadati</taxon>
        <taxon>Pseudomonadota</taxon>
        <taxon>Gammaproteobacteria</taxon>
        <taxon>Oceanospirillales</taxon>
        <taxon>Halomonadaceae</taxon>
        <taxon>Halomonas</taxon>
    </lineage>
</organism>
<evidence type="ECO:0000313" key="1">
    <source>
        <dbReference type="EMBL" id="MFC2993164.1"/>
    </source>
</evidence>
<dbReference type="RefSeq" id="WP_379760527.1">
    <property type="nucleotide sequence ID" value="NZ_JBHRSQ010000019.1"/>
</dbReference>
<keyword evidence="2" id="KW-1185">Reference proteome</keyword>
<dbReference type="Pfam" id="PF09981">
    <property type="entry name" value="DUF2218"/>
    <property type="match status" value="1"/>
</dbReference>
<accession>A0ABV7B7W2</accession>
<dbReference type="InterPro" id="IPR014543">
    <property type="entry name" value="UCP028291"/>
</dbReference>
<gene>
    <name evidence="1" type="ORF">ACFODV_14135</name>
</gene>
<evidence type="ECO:0000313" key="2">
    <source>
        <dbReference type="Proteomes" id="UP001595386"/>
    </source>
</evidence>
<dbReference type="Proteomes" id="UP001595386">
    <property type="component" value="Unassembled WGS sequence"/>
</dbReference>
<comment type="caution">
    <text evidence="1">The sequence shown here is derived from an EMBL/GenBank/DDBJ whole genome shotgun (WGS) entry which is preliminary data.</text>
</comment>
<dbReference type="Gene3D" id="3.30.310.50">
    <property type="entry name" value="Alpha-D-phosphohexomutase, C-terminal domain"/>
    <property type="match status" value="1"/>
</dbReference>
<dbReference type="EMBL" id="JBHRSQ010000019">
    <property type="protein sequence ID" value="MFC2993164.1"/>
    <property type="molecule type" value="Genomic_DNA"/>
</dbReference>
<protein>
    <submittedName>
        <fullName evidence="1">DUF2218 domain-containing protein</fullName>
    </submittedName>
</protein>
<sequence>MPISRAELPAENAAALIDQLCERWSDHEVTRSDEQVEVHFDAGSCYLLAEPDKLMVVVEAVEDSAHDRLEWEVDAALDALKGVELDIVWEA</sequence>
<reference evidence="2" key="1">
    <citation type="journal article" date="2019" name="Int. J. Syst. Evol. Microbiol.">
        <title>The Global Catalogue of Microorganisms (GCM) 10K type strain sequencing project: providing services to taxonomists for standard genome sequencing and annotation.</title>
        <authorList>
            <consortium name="The Broad Institute Genomics Platform"/>
            <consortium name="The Broad Institute Genome Sequencing Center for Infectious Disease"/>
            <person name="Wu L."/>
            <person name="Ma J."/>
        </authorList>
    </citation>
    <scope>NUCLEOTIDE SEQUENCE [LARGE SCALE GENOMIC DNA]</scope>
    <source>
        <strain evidence="2">KCTC 52660</strain>
    </source>
</reference>
<proteinExistence type="predicted"/>
<name>A0ABV7B7W2_9GAMM</name>